<organism evidence="2">
    <name type="scientific">Bosea sp. NBC_00436</name>
    <dbReference type="NCBI Taxonomy" id="2969620"/>
    <lineage>
        <taxon>Bacteria</taxon>
        <taxon>Pseudomonadati</taxon>
        <taxon>Pseudomonadota</taxon>
        <taxon>Alphaproteobacteria</taxon>
        <taxon>Hyphomicrobiales</taxon>
        <taxon>Boseaceae</taxon>
        <taxon>Bosea</taxon>
    </lineage>
</organism>
<dbReference type="AlphaFoldDB" id="A0A9E8A7Q8"/>
<dbReference type="GO" id="GO:0008081">
    <property type="term" value="F:phosphoric diester hydrolase activity"/>
    <property type="evidence" value="ECO:0007669"/>
    <property type="project" value="InterPro"/>
</dbReference>
<dbReference type="Pfam" id="PF03009">
    <property type="entry name" value="GDPD"/>
    <property type="match status" value="1"/>
</dbReference>
<dbReference type="EMBL" id="CP102774">
    <property type="protein sequence ID" value="UZF89105.1"/>
    <property type="molecule type" value="Genomic_DNA"/>
</dbReference>
<sequence>MSAATLKGAGRPGLGWLVAKPIAHRGLHDLAAGVIENSPSAATAAIAGNFGIECDVQLTADGEAVVFHDFVLDRLTGETGAVVARKAAELTAITLKGSSDRILTLSAFLDLIGGRVPLVIEIKSRFDGNLALTKRTVEVVAGYKGHPTVIKSFDPEIVTALRELAPEIPRGIVAMNAYDYGDYDKLTADRKHALANLLHFTESRPDFISWKVTDLDSAAPYLCRNALGLPLMSWTVRTPEERQRAAAMADQMVFEGFRP</sequence>
<reference evidence="2" key="1">
    <citation type="submission" date="2022-08" db="EMBL/GenBank/DDBJ databases">
        <title>Complete Genome Sequences of 2 Bosea sp. soil isolates.</title>
        <authorList>
            <person name="Alvarez Arevalo M."/>
            <person name="Sterndorff E.B."/>
            <person name="Faurdal D."/>
            <person name="Joergensen T.S."/>
            <person name="Weber T."/>
        </authorList>
    </citation>
    <scope>NUCLEOTIDE SEQUENCE</scope>
    <source>
        <strain evidence="2">NBC_00436</strain>
    </source>
</reference>
<dbReference type="PANTHER" id="PTHR46211">
    <property type="entry name" value="GLYCEROPHOSPHORYL DIESTER PHOSPHODIESTERASE"/>
    <property type="match status" value="1"/>
</dbReference>
<feature type="domain" description="GP-PDE" evidence="1">
    <location>
        <begin position="19"/>
        <end position="259"/>
    </location>
</feature>
<dbReference type="InterPro" id="IPR030395">
    <property type="entry name" value="GP_PDE_dom"/>
</dbReference>
<proteinExistence type="predicted"/>
<accession>A0A9E8A7Q8</accession>
<dbReference type="GO" id="GO:0006629">
    <property type="term" value="P:lipid metabolic process"/>
    <property type="evidence" value="ECO:0007669"/>
    <property type="project" value="InterPro"/>
</dbReference>
<name>A0A9E8A7Q8_9HYPH</name>
<evidence type="ECO:0000313" key="2">
    <source>
        <dbReference type="EMBL" id="UZF89105.1"/>
    </source>
</evidence>
<dbReference type="Gene3D" id="3.20.20.190">
    <property type="entry name" value="Phosphatidylinositol (PI) phosphodiesterase"/>
    <property type="match status" value="1"/>
</dbReference>
<dbReference type="SUPFAM" id="SSF51695">
    <property type="entry name" value="PLC-like phosphodiesterases"/>
    <property type="match status" value="1"/>
</dbReference>
<dbReference type="PROSITE" id="PS51704">
    <property type="entry name" value="GP_PDE"/>
    <property type="match status" value="1"/>
</dbReference>
<protein>
    <submittedName>
        <fullName evidence="2">Glycerophosphodiester phosphodiesterase</fullName>
    </submittedName>
</protein>
<gene>
    <name evidence="2" type="ORF">NWE54_10105</name>
</gene>
<dbReference type="PANTHER" id="PTHR46211:SF1">
    <property type="entry name" value="GLYCEROPHOSPHODIESTER PHOSPHODIESTERASE, CYTOPLASMIC"/>
    <property type="match status" value="1"/>
</dbReference>
<evidence type="ECO:0000259" key="1">
    <source>
        <dbReference type="PROSITE" id="PS51704"/>
    </source>
</evidence>
<dbReference type="InterPro" id="IPR017946">
    <property type="entry name" value="PLC-like_Pdiesterase_TIM-brl"/>
</dbReference>